<proteinExistence type="predicted"/>
<dbReference type="SUPFAM" id="SSF54427">
    <property type="entry name" value="NTF2-like"/>
    <property type="match status" value="1"/>
</dbReference>
<organism evidence="2 3">
    <name type="scientific">Vibrio marinisediminis</name>
    <dbReference type="NCBI Taxonomy" id="2758441"/>
    <lineage>
        <taxon>Bacteria</taxon>
        <taxon>Pseudomonadati</taxon>
        <taxon>Pseudomonadota</taxon>
        <taxon>Gammaproteobacteria</taxon>
        <taxon>Vibrionales</taxon>
        <taxon>Vibrionaceae</taxon>
        <taxon>Vibrio</taxon>
    </lineage>
</organism>
<dbReference type="InterPro" id="IPR004027">
    <property type="entry name" value="SEC_C_motif"/>
</dbReference>
<gene>
    <name evidence="2" type="ORF">H2O73_08815</name>
</gene>
<dbReference type="Gene3D" id="3.10.450.50">
    <property type="match status" value="1"/>
</dbReference>
<dbReference type="InterPro" id="IPR032710">
    <property type="entry name" value="NTF2-like_dom_sf"/>
</dbReference>
<reference evidence="2 3" key="1">
    <citation type="submission" date="2020-07" db="EMBL/GenBank/DDBJ databases">
        <title>Vibrio marinisediminis sp. nov., isolated from marine sediment.</title>
        <authorList>
            <person name="Ji X."/>
        </authorList>
    </citation>
    <scope>NUCLEOTIDE SEQUENCE [LARGE SCALE GENOMIC DNA]</scope>
    <source>
        <strain evidence="2 3">404</strain>
    </source>
</reference>
<dbReference type="RefSeq" id="WP_182108482.1">
    <property type="nucleotide sequence ID" value="NZ_JACFYF010000004.1"/>
</dbReference>
<feature type="domain" description="YchJ-like middle NTF2-like" evidence="1">
    <location>
        <begin position="28"/>
        <end position="125"/>
    </location>
</feature>
<dbReference type="NCBIfam" id="NF002592">
    <property type="entry name" value="PRK02250.1"/>
    <property type="match status" value="1"/>
</dbReference>
<sequence length="165" mass="18799">MSHCPCGNANQYEACCQPIHHDHSAAHTPEQLMRARYSAHVLGLVDFVVDTYHSSCHAPEQRDAIAESVDSDWVELEVLESQLGSNDDEGYVTFKAFFNQDDTQYCLEERSRFVRENGLWFYIDGEYPLEEQQDERLSQPVKSLKIGRNDPCICGSGKKFKKCCG</sequence>
<dbReference type="AlphaFoldDB" id="A0A7W2ITU4"/>
<comment type="caution">
    <text evidence="2">The sequence shown here is derived from an EMBL/GenBank/DDBJ whole genome shotgun (WGS) entry which is preliminary data.</text>
</comment>
<dbReference type="Proteomes" id="UP000571701">
    <property type="component" value="Unassembled WGS sequence"/>
</dbReference>
<dbReference type="Pfam" id="PF17775">
    <property type="entry name" value="YchJ_M-like"/>
    <property type="match status" value="1"/>
</dbReference>
<dbReference type="SUPFAM" id="SSF103642">
    <property type="entry name" value="Sec-C motif"/>
    <property type="match status" value="1"/>
</dbReference>
<dbReference type="Pfam" id="PF02810">
    <property type="entry name" value="SEC-C"/>
    <property type="match status" value="1"/>
</dbReference>
<accession>A0A7W2ITU4</accession>
<evidence type="ECO:0000313" key="2">
    <source>
        <dbReference type="EMBL" id="MBA5762442.1"/>
    </source>
</evidence>
<dbReference type="PANTHER" id="PTHR33747:SF1">
    <property type="entry name" value="ADENYLATE CYCLASE-ASSOCIATED CAP C-TERMINAL DOMAIN-CONTAINING PROTEIN"/>
    <property type="match status" value="1"/>
</dbReference>
<dbReference type="EMBL" id="JACFYF010000004">
    <property type="protein sequence ID" value="MBA5762442.1"/>
    <property type="molecule type" value="Genomic_DNA"/>
</dbReference>
<dbReference type="NCBIfam" id="NF002449">
    <property type="entry name" value="PRK01617.1"/>
    <property type="match status" value="1"/>
</dbReference>
<dbReference type="PANTHER" id="PTHR33747">
    <property type="entry name" value="UPF0225 PROTEIN SCO1677"/>
    <property type="match status" value="1"/>
</dbReference>
<protein>
    <submittedName>
        <fullName evidence="2">YchJ family protein</fullName>
    </submittedName>
</protein>
<keyword evidence="3" id="KW-1185">Reference proteome</keyword>
<evidence type="ECO:0000259" key="1">
    <source>
        <dbReference type="Pfam" id="PF17775"/>
    </source>
</evidence>
<evidence type="ECO:0000313" key="3">
    <source>
        <dbReference type="Proteomes" id="UP000571701"/>
    </source>
</evidence>
<dbReference type="InterPro" id="IPR048469">
    <property type="entry name" value="YchJ-like_M"/>
</dbReference>
<name>A0A7W2ITU4_9VIBR</name>